<dbReference type="InterPro" id="IPR013799">
    <property type="entry name" value="STAT_TF_prot_interaction"/>
</dbReference>
<dbReference type="AlphaFoldDB" id="A0A7R9AC70"/>
<dbReference type="CDD" id="cd16855">
    <property type="entry name" value="STAT5_CCD"/>
    <property type="match status" value="1"/>
</dbReference>
<evidence type="ECO:0000256" key="6">
    <source>
        <dbReference type="ARBA" id="ARBA00022999"/>
    </source>
</evidence>
<evidence type="ECO:0000313" key="17">
    <source>
        <dbReference type="Proteomes" id="UP000677054"/>
    </source>
</evidence>
<dbReference type="InterPro" id="IPR015988">
    <property type="entry name" value="STAT_TF_CC"/>
</dbReference>
<organism evidence="16">
    <name type="scientific">Darwinula stevensoni</name>
    <dbReference type="NCBI Taxonomy" id="69355"/>
    <lineage>
        <taxon>Eukaryota</taxon>
        <taxon>Metazoa</taxon>
        <taxon>Ecdysozoa</taxon>
        <taxon>Arthropoda</taxon>
        <taxon>Crustacea</taxon>
        <taxon>Oligostraca</taxon>
        <taxon>Ostracoda</taxon>
        <taxon>Podocopa</taxon>
        <taxon>Podocopida</taxon>
        <taxon>Darwinulocopina</taxon>
        <taxon>Darwinuloidea</taxon>
        <taxon>Darwinulidae</taxon>
        <taxon>Darwinula</taxon>
    </lineage>
</organism>
<evidence type="ECO:0000256" key="2">
    <source>
        <dbReference type="ARBA" id="ARBA00004496"/>
    </source>
</evidence>
<evidence type="ECO:0000256" key="14">
    <source>
        <dbReference type="RuleBase" id="RU046415"/>
    </source>
</evidence>
<dbReference type="Gene3D" id="1.10.238.10">
    <property type="entry name" value="EF-hand"/>
    <property type="match status" value="1"/>
</dbReference>
<evidence type="ECO:0000256" key="5">
    <source>
        <dbReference type="ARBA" id="ARBA00022553"/>
    </source>
</evidence>
<evidence type="ECO:0000256" key="11">
    <source>
        <dbReference type="ARBA" id="ARBA00023242"/>
    </source>
</evidence>
<keyword evidence="4 14" id="KW-0963">Cytoplasm</keyword>
<dbReference type="SUPFAM" id="SSF49417">
    <property type="entry name" value="p53-like transcription factors"/>
    <property type="match status" value="1"/>
</dbReference>
<dbReference type="InterPro" id="IPR013801">
    <property type="entry name" value="STAT_TF_DNA-bd"/>
</dbReference>
<comment type="subunit">
    <text evidence="12">Forms a homodimer or a heterodimer with a related family member.</text>
</comment>
<evidence type="ECO:0000256" key="4">
    <source>
        <dbReference type="ARBA" id="ARBA00022490"/>
    </source>
</evidence>
<dbReference type="Proteomes" id="UP000677054">
    <property type="component" value="Unassembled WGS sequence"/>
</dbReference>
<evidence type="ECO:0000259" key="15">
    <source>
        <dbReference type="PROSITE" id="PS50001"/>
    </source>
</evidence>
<keyword evidence="6 13" id="KW-0727">SH2 domain</keyword>
<dbReference type="InterPro" id="IPR036535">
    <property type="entry name" value="STAT_N_sf"/>
</dbReference>
<dbReference type="Pfam" id="PF01017">
    <property type="entry name" value="STAT_alpha"/>
    <property type="match status" value="1"/>
</dbReference>
<evidence type="ECO:0000256" key="1">
    <source>
        <dbReference type="ARBA" id="ARBA00004123"/>
    </source>
</evidence>
<dbReference type="Pfam" id="PF00017">
    <property type="entry name" value="SH2"/>
    <property type="match status" value="1"/>
</dbReference>
<dbReference type="Pfam" id="PF21354">
    <property type="entry name" value="STAT_linker"/>
    <property type="match status" value="1"/>
</dbReference>
<sequence length="775" mass="88486">MALWAKAQRLQGDALRQVLSMYGPHFPLEVRHYLADWLEARTWTELEPENPEHELQATKLVTSLIEELEKKVALLKTPEQFLIIMKLREALDTIKKTYQNNPCALIKIVRQTLATELKLVQEAEMSNPNGSCSGETPLTVIHAELMHKLEEIREKTNATYEEVHQLAQVQESLALIINELATLDATIQSVSSQPETPQTQEVKQRLLQHKESINQQITITLKKLLELRLNLVEQYKETVSGIAALQSRILEEELAKWKRNVQLAGNGAPFLTHLDTIQEWCENLVEVIWLNRHQMRELEHLRARLPVKLPNSLSDSLPTLISKVTELLHLLVANTFVVCEQPPQVMKTNIRFSASVRHLVGGKLNIHMAAPKVRVDIVNENQARKLHQLAMVQWQEFSGEILNNEGTLEYHQASKHLSVSFRNMQLRRIKRSEKDKKAADSIKDEKFALLFQTTFTLGDEKLFFPVFTLSLPVVVVVHVNQEAGAWATVSWHNAFSSPKLPPWAMPSQVPWPQVAEMLSMRFHYGLATHNHSLDHSQLHFLASKLFRTKMDDYNSVMVQWSHFCKDPLPNRNFTFWEWFYAVARLTREHLKEPWVDGRILGLIGRAETEELLLPCPHGTFLLRFSDSELGGVTVAWVAEDPMSAKREVFMLQPFTGKDFTIRSLADRISDLKYLMYLFPHIPKDEAFSKYYTLDEPNVASSNGYVKPNLVTQVPGWTELSTSQSSDSVPTTPQPTYTASPRLASGYEFSVVDLKDVLMADLDLSLDVVPDISKPS</sequence>
<evidence type="ECO:0000256" key="3">
    <source>
        <dbReference type="ARBA" id="ARBA00005586"/>
    </source>
</evidence>
<dbReference type="GO" id="GO:0005737">
    <property type="term" value="C:cytoplasm"/>
    <property type="evidence" value="ECO:0007669"/>
    <property type="project" value="UniProtKB-SubCell"/>
</dbReference>
<feature type="domain" description="SH2" evidence="15">
    <location>
        <begin position="594"/>
        <end position="697"/>
    </location>
</feature>
<dbReference type="GO" id="GO:0000977">
    <property type="term" value="F:RNA polymerase II transcription regulatory region sequence-specific DNA binding"/>
    <property type="evidence" value="ECO:0007669"/>
    <property type="project" value="UniProtKB-ARBA"/>
</dbReference>
<dbReference type="Gene3D" id="3.30.505.10">
    <property type="entry name" value="SH2 domain"/>
    <property type="match status" value="1"/>
</dbReference>
<dbReference type="InterPro" id="IPR000980">
    <property type="entry name" value="SH2"/>
</dbReference>
<evidence type="ECO:0000256" key="12">
    <source>
        <dbReference type="ARBA" id="ARBA00064301"/>
    </source>
</evidence>
<protein>
    <recommendedName>
        <fullName evidence="14">Signal transducer and activator of transcription</fullName>
    </recommendedName>
</protein>
<dbReference type="SUPFAM" id="SSF48092">
    <property type="entry name" value="Transcription factor STAT-4 N-domain"/>
    <property type="match status" value="1"/>
</dbReference>
<keyword evidence="9 14" id="KW-0010">Activator</keyword>
<dbReference type="PANTHER" id="PTHR11801">
    <property type="entry name" value="SIGNAL TRANSDUCER AND ACTIVATOR OF TRANSCRIPTION"/>
    <property type="match status" value="1"/>
</dbReference>
<keyword evidence="5 14" id="KW-0597">Phosphoprotein</keyword>
<dbReference type="Gene3D" id="2.60.40.630">
    <property type="entry name" value="STAT transcription factor, DNA-binding domain"/>
    <property type="match status" value="1"/>
</dbReference>
<proteinExistence type="inferred from homology"/>
<dbReference type="Pfam" id="PF02864">
    <property type="entry name" value="STAT_bind"/>
    <property type="match status" value="1"/>
</dbReference>
<gene>
    <name evidence="16" type="ORF">DSTB1V02_LOCUS11235</name>
</gene>
<dbReference type="EMBL" id="LR903088">
    <property type="protein sequence ID" value="CAD7251469.1"/>
    <property type="molecule type" value="Genomic_DNA"/>
</dbReference>
<name>A0A7R9AC70_9CRUS</name>
<dbReference type="PROSITE" id="PS50001">
    <property type="entry name" value="SH2"/>
    <property type="match status" value="1"/>
</dbReference>
<dbReference type="InterPro" id="IPR036860">
    <property type="entry name" value="SH2_dom_sf"/>
</dbReference>
<dbReference type="CDD" id="cd09919">
    <property type="entry name" value="SH2_STAT_family"/>
    <property type="match status" value="1"/>
</dbReference>
<keyword evidence="8 14" id="KW-0238">DNA-binding</keyword>
<dbReference type="InterPro" id="IPR013800">
    <property type="entry name" value="STAT_TF_alpha"/>
</dbReference>
<dbReference type="FunFam" id="2.60.40.630:FF:000003">
    <property type="entry name" value="Signal transducer and transcription activator 6"/>
    <property type="match status" value="1"/>
</dbReference>
<evidence type="ECO:0000256" key="13">
    <source>
        <dbReference type="PROSITE-ProRule" id="PRU00191"/>
    </source>
</evidence>
<dbReference type="SMART" id="SM00964">
    <property type="entry name" value="STAT_int"/>
    <property type="match status" value="1"/>
</dbReference>
<keyword evidence="7 14" id="KW-0805">Transcription regulation</keyword>
<accession>A0A7R9AC70</accession>
<dbReference type="OrthoDB" id="19300at2759"/>
<comment type="subcellular location">
    <subcellularLocation>
        <location evidence="2 14">Cytoplasm</location>
    </subcellularLocation>
    <subcellularLocation>
        <location evidence="1 14">Nucleus</location>
    </subcellularLocation>
</comment>
<evidence type="ECO:0000256" key="9">
    <source>
        <dbReference type="ARBA" id="ARBA00023159"/>
    </source>
</evidence>
<dbReference type="Gene3D" id="1.20.1050.20">
    <property type="entry name" value="STAT transcription factor, all-alpha domain"/>
    <property type="match status" value="1"/>
</dbReference>
<evidence type="ECO:0000313" key="16">
    <source>
        <dbReference type="EMBL" id="CAD7251469.1"/>
    </source>
</evidence>
<comment type="similarity">
    <text evidence="3 14">Belongs to the transcription factor STAT family.</text>
</comment>
<dbReference type="InterPro" id="IPR048988">
    <property type="entry name" value="STAT_linker"/>
</dbReference>
<dbReference type="Pfam" id="PF02865">
    <property type="entry name" value="STAT_int"/>
    <property type="match status" value="1"/>
</dbReference>
<dbReference type="SUPFAM" id="SSF47655">
    <property type="entry name" value="STAT"/>
    <property type="match status" value="1"/>
</dbReference>
<evidence type="ECO:0000256" key="8">
    <source>
        <dbReference type="ARBA" id="ARBA00023125"/>
    </source>
</evidence>
<keyword evidence="17" id="KW-1185">Reference proteome</keyword>
<dbReference type="FunFam" id="1.10.532.10:FF:000002">
    <property type="entry name" value="Signal transducer and activator of transcription"/>
    <property type="match status" value="1"/>
</dbReference>
<dbReference type="FunFam" id="3.30.505.10:FF:000057">
    <property type="entry name" value="Signal transducer and activator of transcription"/>
    <property type="match status" value="1"/>
</dbReference>
<dbReference type="EMBL" id="CAJPEV010003571">
    <property type="protein sequence ID" value="CAG0900048.1"/>
    <property type="molecule type" value="Genomic_DNA"/>
</dbReference>
<keyword evidence="10 14" id="KW-0804">Transcription</keyword>
<dbReference type="GO" id="GO:0001228">
    <property type="term" value="F:DNA-binding transcription activator activity, RNA polymerase II-specific"/>
    <property type="evidence" value="ECO:0007669"/>
    <property type="project" value="UniProtKB-ARBA"/>
</dbReference>
<dbReference type="Gene3D" id="1.10.532.10">
    <property type="entry name" value="STAT transcription factor, N-terminal domain"/>
    <property type="match status" value="1"/>
</dbReference>
<dbReference type="InterPro" id="IPR001217">
    <property type="entry name" value="STAT"/>
</dbReference>
<dbReference type="InterPro" id="IPR008967">
    <property type="entry name" value="p53-like_TF_DNA-bd_sf"/>
</dbReference>
<keyword evidence="11 14" id="KW-0539">Nucleus</keyword>
<dbReference type="InterPro" id="IPR046994">
    <property type="entry name" value="STAT5_CC"/>
</dbReference>
<reference evidence="16" key="1">
    <citation type="submission" date="2020-11" db="EMBL/GenBank/DDBJ databases">
        <authorList>
            <person name="Tran Van P."/>
        </authorList>
    </citation>
    <scope>NUCLEOTIDE SEQUENCE</scope>
</reference>
<dbReference type="InterPro" id="IPR012345">
    <property type="entry name" value="STAT_TF_DNA-bd_N"/>
</dbReference>
<dbReference type="GO" id="GO:0005634">
    <property type="term" value="C:nucleus"/>
    <property type="evidence" value="ECO:0007669"/>
    <property type="project" value="UniProtKB-SubCell"/>
</dbReference>
<dbReference type="GO" id="GO:0007166">
    <property type="term" value="P:cell surface receptor signaling pathway"/>
    <property type="evidence" value="ECO:0007669"/>
    <property type="project" value="UniProtKB-ARBA"/>
</dbReference>
<dbReference type="SUPFAM" id="SSF55550">
    <property type="entry name" value="SH2 domain"/>
    <property type="match status" value="1"/>
</dbReference>
<evidence type="ECO:0000256" key="10">
    <source>
        <dbReference type="ARBA" id="ARBA00023163"/>
    </source>
</evidence>
<evidence type="ECO:0000256" key="7">
    <source>
        <dbReference type="ARBA" id="ARBA00023015"/>
    </source>
</evidence>